<organism evidence="1 2">
    <name type="scientific">Jilunia laotingensis</name>
    <dbReference type="NCBI Taxonomy" id="2763675"/>
    <lineage>
        <taxon>Bacteria</taxon>
        <taxon>Pseudomonadati</taxon>
        <taxon>Bacteroidota</taxon>
        <taxon>Bacteroidia</taxon>
        <taxon>Bacteroidales</taxon>
        <taxon>Bacteroidaceae</taxon>
        <taxon>Jilunia</taxon>
    </lineage>
</organism>
<dbReference type="AlphaFoldDB" id="A0A926IJ16"/>
<evidence type="ECO:0000313" key="2">
    <source>
        <dbReference type="Proteomes" id="UP000651085"/>
    </source>
</evidence>
<name>A0A926IJ16_9BACT</name>
<protein>
    <submittedName>
        <fullName evidence="1">Uncharacterized protein</fullName>
    </submittedName>
</protein>
<dbReference type="EMBL" id="JACRTF010000001">
    <property type="protein sequence ID" value="MBC8592362.1"/>
    <property type="molecule type" value="Genomic_DNA"/>
</dbReference>
<dbReference type="Proteomes" id="UP000651085">
    <property type="component" value="Unassembled WGS sequence"/>
</dbReference>
<gene>
    <name evidence="1" type="ORF">H8744_03715</name>
</gene>
<dbReference type="RefSeq" id="WP_262433564.1">
    <property type="nucleotide sequence ID" value="NZ_JACRTF010000001.1"/>
</dbReference>
<proteinExistence type="predicted"/>
<comment type="caution">
    <text evidence="1">The sequence shown here is derived from an EMBL/GenBank/DDBJ whole genome shotgun (WGS) entry which is preliminary data.</text>
</comment>
<accession>A0A926IJ16</accession>
<reference evidence="1" key="1">
    <citation type="submission" date="2020-08" db="EMBL/GenBank/DDBJ databases">
        <title>Genome public.</title>
        <authorList>
            <person name="Liu C."/>
            <person name="Sun Q."/>
        </authorList>
    </citation>
    <scope>NUCLEOTIDE SEQUENCE</scope>
    <source>
        <strain evidence="1">N12</strain>
    </source>
</reference>
<sequence length="59" mass="7130">MKNAFLRLFFRYFELSDDASRSDKLKLNRIKIDHYGHKIQERRSLIPIFVPFGWKDGKS</sequence>
<keyword evidence="2" id="KW-1185">Reference proteome</keyword>
<evidence type="ECO:0000313" key="1">
    <source>
        <dbReference type="EMBL" id="MBC8592362.1"/>
    </source>
</evidence>